<evidence type="ECO:0000313" key="1">
    <source>
        <dbReference type="EMBL" id="CAG8805577.1"/>
    </source>
</evidence>
<protein>
    <submittedName>
        <fullName evidence="1">5122_t:CDS:1</fullName>
    </submittedName>
</protein>
<proteinExistence type="predicted"/>
<organism evidence="1 2">
    <name type="scientific">Gigaspora margarita</name>
    <dbReference type="NCBI Taxonomy" id="4874"/>
    <lineage>
        <taxon>Eukaryota</taxon>
        <taxon>Fungi</taxon>
        <taxon>Fungi incertae sedis</taxon>
        <taxon>Mucoromycota</taxon>
        <taxon>Glomeromycotina</taxon>
        <taxon>Glomeromycetes</taxon>
        <taxon>Diversisporales</taxon>
        <taxon>Gigasporaceae</taxon>
        <taxon>Gigaspora</taxon>
    </lineage>
</organism>
<gene>
    <name evidence="1" type="ORF">GMARGA_LOCUS24121</name>
</gene>
<sequence length="46" mass="5505">MENFAVMRFRQYLHIKTVQPKPDYKSCTRFLLEQAKEIGLNANVFE</sequence>
<dbReference type="Proteomes" id="UP000789901">
    <property type="component" value="Unassembled WGS sequence"/>
</dbReference>
<dbReference type="EMBL" id="CAJVQB010025099">
    <property type="protein sequence ID" value="CAG8805577.1"/>
    <property type="molecule type" value="Genomic_DNA"/>
</dbReference>
<feature type="non-terminal residue" evidence="1">
    <location>
        <position position="46"/>
    </location>
</feature>
<comment type="caution">
    <text evidence="1">The sequence shown here is derived from an EMBL/GenBank/DDBJ whole genome shotgun (WGS) entry which is preliminary data.</text>
</comment>
<accession>A0ABN7VY07</accession>
<reference evidence="1 2" key="1">
    <citation type="submission" date="2021-06" db="EMBL/GenBank/DDBJ databases">
        <authorList>
            <person name="Kallberg Y."/>
            <person name="Tangrot J."/>
            <person name="Rosling A."/>
        </authorList>
    </citation>
    <scope>NUCLEOTIDE SEQUENCE [LARGE SCALE GENOMIC DNA]</scope>
    <source>
        <strain evidence="1 2">120-4 pot B 10/14</strain>
    </source>
</reference>
<evidence type="ECO:0000313" key="2">
    <source>
        <dbReference type="Proteomes" id="UP000789901"/>
    </source>
</evidence>
<keyword evidence="2" id="KW-1185">Reference proteome</keyword>
<name>A0ABN7VY07_GIGMA</name>
<dbReference type="Gene3D" id="3.40.630.10">
    <property type="entry name" value="Zn peptidases"/>
    <property type="match status" value="1"/>
</dbReference>